<feature type="domain" description="ShKT" evidence="3">
    <location>
        <begin position="241"/>
        <end position="275"/>
    </location>
</feature>
<protein>
    <submittedName>
        <fullName evidence="5">ShTK domain protein</fullName>
    </submittedName>
</protein>
<organism evidence="4 5">
    <name type="scientific">Steinernema glaseri</name>
    <dbReference type="NCBI Taxonomy" id="37863"/>
    <lineage>
        <taxon>Eukaryota</taxon>
        <taxon>Metazoa</taxon>
        <taxon>Ecdysozoa</taxon>
        <taxon>Nematoda</taxon>
        <taxon>Chromadorea</taxon>
        <taxon>Rhabditida</taxon>
        <taxon>Tylenchina</taxon>
        <taxon>Panagrolaimomorpha</taxon>
        <taxon>Strongyloidoidea</taxon>
        <taxon>Steinernematidae</taxon>
        <taxon>Steinernema</taxon>
    </lineage>
</organism>
<dbReference type="AlphaFoldDB" id="A0A1I8AB16"/>
<dbReference type="InterPro" id="IPR003582">
    <property type="entry name" value="ShKT_dom"/>
</dbReference>
<feature type="domain" description="ShKT" evidence="3">
    <location>
        <begin position="281"/>
        <end position="315"/>
    </location>
</feature>
<dbReference type="Proteomes" id="UP000095287">
    <property type="component" value="Unplaced"/>
</dbReference>
<name>A0A1I8AB16_9BILA</name>
<dbReference type="PANTHER" id="PTHR21724">
    <property type="entry name" value="SHKT DOMAIN-CONTAINING PROTEIN"/>
    <property type="match status" value="1"/>
</dbReference>
<dbReference type="WBParaSite" id="L893_g3622.t1">
    <property type="protein sequence ID" value="L893_g3622.t1"/>
    <property type="gene ID" value="L893_g3622"/>
</dbReference>
<feature type="disulfide bond" evidence="1">
    <location>
        <begin position="331"/>
        <end position="365"/>
    </location>
</feature>
<evidence type="ECO:0000313" key="5">
    <source>
        <dbReference type="WBParaSite" id="L893_g3622.t1"/>
    </source>
</evidence>
<dbReference type="Gene3D" id="1.10.10.1940">
    <property type="match status" value="3"/>
</dbReference>
<evidence type="ECO:0000259" key="3">
    <source>
        <dbReference type="PROSITE" id="PS51670"/>
    </source>
</evidence>
<feature type="chain" id="PRO_5009314483" evidence="2">
    <location>
        <begin position="32"/>
        <end position="410"/>
    </location>
</feature>
<feature type="domain" description="ShKT" evidence="3">
    <location>
        <begin position="114"/>
        <end position="160"/>
    </location>
</feature>
<feature type="domain" description="ShKT" evidence="3">
    <location>
        <begin position="331"/>
        <end position="365"/>
    </location>
</feature>
<dbReference type="PROSITE" id="PS51670">
    <property type="entry name" value="SHKT"/>
    <property type="match status" value="5"/>
</dbReference>
<feature type="disulfide bond" evidence="1">
    <location>
        <begin position="241"/>
        <end position="275"/>
    </location>
</feature>
<feature type="domain" description="ShKT" evidence="3">
    <location>
        <begin position="373"/>
        <end position="410"/>
    </location>
</feature>
<reference evidence="5" key="1">
    <citation type="submission" date="2016-11" db="UniProtKB">
        <authorList>
            <consortium name="WormBaseParasite"/>
        </authorList>
    </citation>
    <scope>IDENTIFICATION</scope>
</reference>
<feature type="signal peptide" evidence="2">
    <location>
        <begin position="1"/>
        <end position="31"/>
    </location>
</feature>
<dbReference type="SMART" id="SM00254">
    <property type="entry name" value="ShKT"/>
    <property type="match status" value="7"/>
</dbReference>
<keyword evidence="4" id="KW-1185">Reference proteome</keyword>
<comment type="caution">
    <text evidence="1">Lacks conserved residue(s) required for the propagation of feature annotation.</text>
</comment>
<proteinExistence type="predicted"/>
<evidence type="ECO:0000313" key="4">
    <source>
        <dbReference type="Proteomes" id="UP000095287"/>
    </source>
</evidence>
<evidence type="ECO:0000256" key="1">
    <source>
        <dbReference type="PROSITE-ProRule" id="PRU01005"/>
    </source>
</evidence>
<evidence type="ECO:0000256" key="2">
    <source>
        <dbReference type="SAM" id="SignalP"/>
    </source>
</evidence>
<dbReference type="PANTHER" id="PTHR21724:SF109">
    <property type="entry name" value="SHKT DOMAIN-CONTAINING PROTEIN"/>
    <property type="match status" value="1"/>
</dbReference>
<dbReference type="Gene3D" id="1.10.10.1870">
    <property type="entry name" value="ShTK domain-like"/>
    <property type="match status" value="2"/>
</dbReference>
<keyword evidence="1" id="KW-1015">Disulfide bond</keyword>
<accession>A0A1I8AB16</accession>
<dbReference type="Pfam" id="PF01549">
    <property type="entry name" value="ShK"/>
    <property type="match status" value="6"/>
</dbReference>
<sequence length="410" mass="45735">MRRRWKNRLLGSTNVMRRFLTFAFLVLAAAAADGAESATKVAASQTTLKPQEPRCTDSNGVFLPSATNCVDTRPDCSDLFKPHTVNPARRDDRCYLPVMENLTMICSKTCALCCENPNFNCTDDQRYADICPKIRTICYHEDNGIDALMKDLCPHSCGLCQMTRCKDAIHDCPKMEPMCHDARFKAIMEQQCARTCGACTAVDTTTAPPPTQAPTTTSAPPAPTTTALSVLRTTTLSNKPCVDMKPHCQSNKKNCVGTIYSTWMQKYCPQTCGLCPTPAPCIDLKPQCRTNRRNCVGTTYSSWMLKYCPYTCGICRFQPNSPAPRPAPAPCVDKEPDCQYNKPECFSSKYSSWMQKNCPYTCGLCSTRPQRWCQDQQSNCKTFKANGFCTNSFYTLEYRRTACGRTCGLC</sequence>
<keyword evidence="2" id="KW-0732">Signal</keyword>
<feature type="disulfide bond" evidence="1">
    <location>
        <begin position="281"/>
        <end position="315"/>
    </location>
</feature>